<protein>
    <submittedName>
        <fullName evidence="1">Uncharacterized protein</fullName>
    </submittedName>
</protein>
<dbReference type="EMBL" id="JACHJE010000031">
    <property type="protein sequence ID" value="MBB5130230.1"/>
    <property type="molecule type" value="Genomic_DNA"/>
</dbReference>
<comment type="caution">
    <text evidence="1">The sequence shown here is derived from an EMBL/GenBank/DDBJ whole genome shotgun (WGS) entry which is preliminary data.</text>
</comment>
<gene>
    <name evidence="1" type="ORF">FHS32_007027</name>
</gene>
<dbReference type="AlphaFoldDB" id="A0A7W8BVG6"/>
<accession>A0A7W8BVG6</accession>
<name>A0A7W8BVG6_9ACTN</name>
<dbReference type="Proteomes" id="UP000568022">
    <property type="component" value="Unassembled WGS sequence"/>
</dbReference>
<evidence type="ECO:0000313" key="2">
    <source>
        <dbReference type="Proteomes" id="UP000568022"/>
    </source>
</evidence>
<reference evidence="1 2" key="1">
    <citation type="submission" date="2020-08" db="EMBL/GenBank/DDBJ databases">
        <title>Genomic Encyclopedia of Type Strains, Phase III (KMG-III): the genomes of soil and plant-associated and newly described type strains.</title>
        <authorList>
            <person name="Whitman W."/>
        </authorList>
    </citation>
    <scope>NUCLEOTIDE SEQUENCE [LARGE SCALE GENOMIC DNA]</scope>
    <source>
        <strain evidence="1 2">CECT 3226</strain>
    </source>
</reference>
<sequence length="61" mass="6628">MYRKLETLGTRLLGLLVPKVDASAACGPEKLVEYGSCWQCDYRPCLAVCRDNCGCQVIGCG</sequence>
<organism evidence="1 2">
    <name type="scientific">Streptomyces griseoloalbus</name>
    <dbReference type="NCBI Taxonomy" id="67303"/>
    <lineage>
        <taxon>Bacteria</taxon>
        <taxon>Bacillati</taxon>
        <taxon>Actinomycetota</taxon>
        <taxon>Actinomycetes</taxon>
        <taxon>Kitasatosporales</taxon>
        <taxon>Streptomycetaceae</taxon>
        <taxon>Streptomyces</taxon>
    </lineage>
</organism>
<proteinExistence type="predicted"/>
<keyword evidence="2" id="KW-1185">Reference proteome</keyword>
<evidence type="ECO:0000313" key="1">
    <source>
        <dbReference type="EMBL" id="MBB5130230.1"/>
    </source>
</evidence>